<dbReference type="InterPro" id="IPR015002">
    <property type="entry name" value="T6SS_Tdi1_C"/>
</dbReference>
<name>A0ABS5VLN8_9BACT</name>
<evidence type="ECO:0000259" key="1">
    <source>
        <dbReference type="Pfam" id="PF08906"/>
    </source>
</evidence>
<dbReference type="RefSeq" id="WP_254152118.1">
    <property type="nucleotide sequence ID" value="NZ_JAHESD010000004.1"/>
</dbReference>
<feature type="domain" description="T6SS immunity protein Tdi1 C-terminal" evidence="1">
    <location>
        <begin position="66"/>
        <end position="140"/>
    </location>
</feature>
<evidence type="ECO:0000313" key="3">
    <source>
        <dbReference type="Proteomes" id="UP000772618"/>
    </source>
</evidence>
<dbReference type="Proteomes" id="UP000772618">
    <property type="component" value="Unassembled WGS sequence"/>
</dbReference>
<protein>
    <submittedName>
        <fullName evidence="2">DUF1851 domain-containing protein</fullName>
    </submittedName>
</protein>
<comment type="caution">
    <text evidence="2">The sequence shown here is derived from an EMBL/GenBank/DDBJ whole genome shotgun (WGS) entry which is preliminary data.</text>
</comment>
<keyword evidence="3" id="KW-1185">Reference proteome</keyword>
<organism evidence="2 3">
    <name type="scientific">Chryseosolibacter indicus</name>
    <dbReference type="NCBI Taxonomy" id="2782351"/>
    <lineage>
        <taxon>Bacteria</taxon>
        <taxon>Pseudomonadati</taxon>
        <taxon>Bacteroidota</taxon>
        <taxon>Cytophagia</taxon>
        <taxon>Cytophagales</taxon>
        <taxon>Chryseotaleaceae</taxon>
        <taxon>Chryseosolibacter</taxon>
    </lineage>
</organism>
<accession>A0ABS5VLN8</accession>
<sequence length="160" mass="18179">MTITWDDLTVKFDEYSSDRLLHDWTWLIGTDKILVLVSSIGDMFLRDGTDKVYWLNSGDGTLTQVAESVDDFKTKLQDPKVVQDWFLVGLISSLKEEGHKLQSAQVYSYKKLIVLGGDYSTDNFEPTDIEVHFSFAGQIHQQVKDLPPGTKIKAIKFTKS</sequence>
<evidence type="ECO:0000313" key="2">
    <source>
        <dbReference type="EMBL" id="MBT1702291.1"/>
    </source>
</evidence>
<reference evidence="2 3" key="1">
    <citation type="submission" date="2021-05" db="EMBL/GenBank/DDBJ databases">
        <title>A Polyphasic approach of four new species of the genus Ohtaekwangia: Ohtaekwangia histidinii sp. nov., Ohtaekwangia cretensis sp. nov., Ohtaekwangia indiensis sp. nov., Ohtaekwangia reichenbachii sp. nov. from diverse environment.</title>
        <authorList>
            <person name="Octaviana S."/>
        </authorList>
    </citation>
    <scope>NUCLEOTIDE SEQUENCE [LARGE SCALE GENOMIC DNA]</scope>
    <source>
        <strain evidence="2 3">PWU20</strain>
    </source>
</reference>
<dbReference type="Pfam" id="PF08906">
    <property type="entry name" value="T6SS_Tdi1_C"/>
    <property type="match status" value="1"/>
</dbReference>
<dbReference type="EMBL" id="JAHESD010000004">
    <property type="protein sequence ID" value="MBT1702291.1"/>
    <property type="molecule type" value="Genomic_DNA"/>
</dbReference>
<gene>
    <name evidence="2" type="ORF">KK060_03320</name>
</gene>
<proteinExistence type="predicted"/>